<feature type="non-terminal residue" evidence="1">
    <location>
        <position position="1"/>
    </location>
</feature>
<gene>
    <name evidence="1" type="ORF">SE17_24350</name>
</gene>
<keyword evidence="2" id="KW-1185">Reference proteome</keyword>
<accession>A0A0P9D6P8</accession>
<reference evidence="1 2" key="1">
    <citation type="submission" date="2015-09" db="EMBL/GenBank/DDBJ databases">
        <title>Draft genome sequence of Kouleothrix aurantiaca JCM 19913.</title>
        <authorList>
            <person name="Hemp J."/>
        </authorList>
    </citation>
    <scope>NUCLEOTIDE SEQUENCE [LARGE SCALE GENOMIC DNA]</scope>
    <source>
        <strain evidence="1 2">COM-B</strain>
    </source>
</reference>
<evidence type="ECO:0000313" key="2">
    <source>
        <dbReference type="Proteomes" id="UP000050509"/>
    </source>
</evidence>
<dbReference type="Proteomes" id="UP000050509">
    <property type="component" value="Unassembled WGS sequence"/>
</dbReference>
<evidence type="ECO:0000313" key="1">
    <source>
        <dbReference type="EMBL" id="KPV50889.1"/>
    </source>
</evidence>
<organism evidence="1 2">
    <name type="scientific">Kouleothrix aurantiaca</name>
    <dbReference type="NCBI Taxonomy" id="186479"/>
    <lineage>
        <taxon>Bacteria</taxon>
        <taxon>Bacillati</taxon>
        <taxon>Chloroflexota</taxon>
        <taxon>Chloroflexia</taxon>
        <taxon>Chloroflexales</taxon>
        <taxon>Roseiflexineae</taxon>
        <taxon>Roseiflexaceae</taxon>
        <taxon>Kouleothrix</taxon>
    </lineage>
</organism>
<sequence length="412" mass="42698">VNHSTTADNIWATPLQLPGSTTIGSDDIASVVAYNDQSGPSIGVIWSNHTSQSAPAMMNFAFHRDADATTTWQPVESIYGGTGAGTCLADDHLNIKSLQADSSGSLYAAVKTSTGDSGKCTGGKDLLRLVVRRPNNTWDWATFATTSDDETRPLVLLDTTNRKVYMFATSPTSCGVIYMKSTSMDNLSFPTGKGTPFISSSTYTCLNNVTSTKQTLDAVSDLVVMASNENGNNNGGNGFVYMHNVLDLGTPTPRLIFSGQPDGAEINKPLAMQPAVTVLNNKGQKDTTFNGTITLAIKSGTGTSGAALTGTATVNAVAGVATFSGLAVNKAGTAYQLTASSAGFQAIESAAFNISKASQAITFAPAPVGKRYLDAPFTISATSSSGLAVSYSDANPNDACTVSGAVITTIWP</sequence>
<proteinExistence type="predicted"/>
<comment type="caution">
    <text evidence="1">The sequence shown here is derived from an EMBL/GenBank/DDBJ whole genome shotgun (WGS) entry which is preliminary data.</text>
</comment>
<protein>
    <submittedName>
        <fullName evidence="1">Uncharacterized protein</fullName>
    </submittedName>
</protein>
<name>A0A0P9D6P8_9CHLR</name>
<dbReference type="EMBL" id="LJCR01001170">
    <property type="protein sequence ID" value="KPV50889.1"/>
    <property type="molecule type" value="Genomic_DNA"/>
</dbReference>
<dbReference type="AlphaFoldDB" id="A0A0P9D6P8"/>